<dbReference type="InterPro" id="IPR035975">
    <property type="entry name" value="E2/EBNA1_C_sf"/>
</dbReference>
<keyword evidence="6 12" id="KW-1048">Host nucleus</keyword>
<feature type="domain" description="Papillomavirus E2 C-terminal" evidence="15">
    <location>
        <begin position="284"/>
        <end position="357"/>
    </location>
</feature>
<keyword evidence="12" id="KW-1017">Isopeptide bond</keyword>
<evidence type="ECO:0000256" key="6">
    <source>
        <dbReference type="ARBA" id="ARBA00022562"/>
    </source>
</evidence>
<keyword evidence="8 12" id="KW-0805">Transcription regulation</keyword>
<dbReference type="InterPro" id="IPR042504">
    <property type="entry name" value="Regulatory_protein_E2_N_2"/>
</dbReference>
<proteinExistence type="inferred from homology"/>
<evidence type="ECO:0000256" key="5">
    <source>
        <dbReference type="ARBA" id="ARBA00022553"/>
    </source>
</evidence>
<evidence type="ECO:0000256" key="13">
    <source>
        <dbReference type="SAM" id="MobiDB-lite"/>
    </source>
</evidence>
<dbReference type="GO" id="GO:0003677">
    <property type="term" value="F:DNA binding"/>
    <property type="evidence" value="ECO:0007669"/>
    <property type="project" value="UniProtKB-UniRule"/>
</dbReference>
<gene>
    <name evidence="12 16" type="primary">E2</name>
</gene>
<evidence type="ECO:0000256" key="3">
    <source>
        <dbReference type="ARBA" id="ARBA00022491"/>
    </source>
</evidence>
<comment type="similarity">
    <text evidence="12">Belongs to the papillomaviridae E2 protein family.</text>
</comment>
<keyword evidence="9 12" id="KW-0238">DNA-binding</keyword>
<evidence type="ECO:0000259" key="15">
    <source>
        <dbReference type="Pfam" id="PF00511"/>
    </source>
</evidence>
<comment type="function">
    <text evidence="12">Plays a role in the initiation of viral DNA replication. A dimer of E2 interacts with a dimer of E1 in order to improve specificity of E1 DNA binding activity. Once the complex recognizes and binds DNA at specific sites, the E2 dimer is removed from DNA. E2 also regulates viral transcription through binding to the E2RE response element (5'-ACCNNNNNNGGT-3') present in multiple copies in the regulatory regions of the viral genome. Activates or represses transcription depending on E2RE's position with regards to proximal promoter elements including the TATA-box. Repression occurs by sterically hindering the assembly of the transcription initiation complex.</text>
</comment>
<evidence type="ECO:0000256" key="7">
    <source>
        <dbReference type="ARBA" id="ARBA00022705"/>
    </source>
</evidence>
<feature type="region of interest" description="Disordered" evidence="13">
    <location>
        <begin position="222"/>
        <end position="257"/>
    </location>
</feature>
<dbReference type="GO" id="GO:0003700">
    <property type="term" value="F:DNA-binding transcription factor activity"/>
    <property type="evidence" value="ECO:0007669"/>
    <property type="project" value="UniProtKB-UniRule"/>
</dbReference>
<protein>
    <recommendedName>
        <fullName evidence="12">Regulatory protein E2</fullName>
    </recommendedName>
</protein>
<keyword evidence="5 12" id="KW-0597">Phosphoprotein</keyword>
<dbReference type="SUPFAM" id="SSF51332">
    <property type="entry name" value="E2 regulatory, transactivation domain"/>
    <property type="match status" value="1"/>
</dbReference>
<dbReference type="InterPro" id="IPR042503">
    <property type="entry name" value="Regulatory_protein_E2_N_1"/>
</dbReference>
<feature type="region of interest" description="DNA-binding domain" evidence="12">
    <location>
        <begin position="282"/>
        <end position="360"/>
    </location>
</feature>
<dbReference type="Pfam" id="PF00511">
    <property type="entry name" value="PPV_E2_C"/>
    <property type="match status" value="1"/>
</dbReference>
<reference evidence="16 17" key="1">
    <citation type="journal article" date="2009" name="Virology">
        <title>Genomic diversity and interspecies host infection of alpha12 Macaca fascicularis papillomaviruses (MfPVs).</title>
        <authorList>
            <person name="Chen Z."/>
            <person name="van Doorslaer K."/>
            <person name="Desalle R."/>
            <person name="Wood C.E."/>
            <person name="Kaplan J.R."/>
            <person name="Wagner J.D."/>
            <person name="Burk R.D."/>
        </authorList>
    </citation>
    <scope>NUCLEOTIDE SEQUENCE [LARGE SCALE GENOMIC DNA]</scope>
    <source>
        <strain evidence="16">Mac171</strain>
    </source>
</reference>
<dbReference type="GO" id="GO:0039693">
    <property type="term" value="P:viral DNA genome replication"/>
    <property type="evidence" value="ECO:0007669"/>
    <property type="project" value="UniProtKB-UniRule"/>
</dbReference>
<evidence type="ECO:0000256" key="12">
    <source>
        <dbReference type="HAMAP-Rule" id="MF_04001"/>
    </source>
</evidence>
<dbReference type="GO" id="GO:0042025">
    <property type="term" value="C:host cell nucleus"/>
    <property type="evidence" value="ECO:0007669"/>
    <property type="project" value="UniProtKB-SubCell"/>
</dbReference>
<evidence type="ECO:0000256" key="9">
    <source>
        <dbReference type="ARBA" id="ARBA00023125"/>
    </source>
</evidence>
<name>C3PUJ7_RHPV1</name>
<keyword evidence="12" id="KW-0832">Ubl conjugation</keyword>
<evidence type="ECO:0000256" key="2">
    <source>
        <dbReference type="ARBA" id="ARBA00007794"/>
    </source>
</evidence>
<keyword evidence="11 12" id="KW-0804">Transcription</keyword>
<evidence type="ECO:0000259" key="14">
    <source>
        <dbReference type="Pfam" id="PF00508"/>
    </source>
</evidence>
<dbReference type="Pfam" id="PF00508">
    <property type="entry name" value="PPV_E2_N"/>
    <property type="match status" value="1"/>
</dbReference>
<comment type="subcellular location">
    <subcellularLocation>
        <location evidence="1 12">Host nucleus</location>
    </subcellularLocation>
</comment>
<comment type="similarity">
    <text evidence="2">Belongs to the papillomaviridae E8^E2C protein family.</text>
</comment>
<dbReference type="GO" id="GO:0006351">
    <property type="term" value="P:DNA-templated transcription"/>
    <property type="evidence" value="ECO:0007669"/>
    <property type="project" value="UniProtKB-UniRule"/>
</dbReference>
<keyword evidence="3 12" id="KW-0678">Repressor</keyword>
<evidence type="ECO:0000256" key="11">
    <source>
        <dbReference type="ARBA" id="ARBA00023163"/>
    </source>
</evidence>
<accession>C3PUJ7</accession>
<dbReference type="Proteomes" id="UP000143283">
    <property type="component" value="Genome"/>
</dbReference>
<evidence type="ECO:0000313" key="16">
    <source>
        <dbReference type="EMBL" id="ABU90824.1"/>
    </source>
</evidence>
<feature type="domain" description="Papillomavirus E2 N-terminal" evidence="14">
    <location>
        <begin position="1"/>
        <end position="193"/>
    </location>
</feature>
<dbReference type="InterPro" id="IPR036050">
    <property type="entry name" value="Regulatory_protein_E2_N"/>
</dbReference>
<dbReference type="InterPro" id="IPR033668">
    <property type="entry name" value="Reg_prot_E2"/>
</dbReference>
<dbReference type="EMBL" id="EF591299">
    <property type="protein sequence ID" value="ABU90824.1"/>
    <property type="molecule type" value="Genomic_DNA"/>
</dbReference>
<evidence type="ECO:0000256" key="4">
    <source>
        <dbReference type="ARBA" id="ARBA00022518"/>
    </source>
</evidence>
<dbReference type="InterPro" id="IPR000427">
    <property type="entry name" value="Papillomavirus_E2_C"/>
</dbReference>
<dbReference type="InterPro" id="IPR001866">
    <property type="entry name" value="PPV_E2_N"/>
</dbReference>
<comment type="subunit">
    <text evidence="12">Binds DNA as homodimer. Interacts with protein E1; this interaction greatly increases E1 DNA-binding activity. Interacts with protein L1; this interaction enhances E2-dependent replication and transcription activation. Interacts with protein L2; this interaction inhibits E2 transcriptional activity but not DNA replication function E2. Interacts with protein E7; this interaction inhibits E7 oncogenic activity. Interacts with host TAF1; this interaction modulates E2-dependent transcriptional regulation. Interacts with host BRD4; this interaction mediates E2 transcriptional activation function. Additionally, the interaction with host BRD4 on mitotic chromosomes mediates tethering of the viral genome. Interacts with host TOPBP1; this interaction is required for optimal viral DNA replication.</text>
</comment>
<dbReference type="SUPFAM" id="SSF54957">
    <property type="entry name" value="Viral DNA-binding domain"/>
    <property type="match status" value="1"/>
</dbReference>
<evidence type="ECO:0000256" key="8">
    <source>
        <dbReference type="ARBA" id="ARBA00023015"/>
    </source>
</evidence>
<dbReference type="Gene3D" id="2.170.200.10">
    <property type="entry name" value="Papillomavirus E2 early protein domain"/>
    <property type="match status" value="1"/>
</dbReference>
<comment type="PTM">
    <text evidence="12">Sumoylation plays a regulatory role in E2 transcriptional activity.</text>
</comment>
<dbReference type="InterPro" id="IPR012677">
    <property type="entry name" value="Nucleotide-bd_a/b_plait_sf"/>
</dbReference>
<dbReference type="GO" id="GO:0000166">
    <property type="term" value="F:nucleotide binding"/>
    <property type="evidence" value="ECO:0007669"/>
    <property type="project" value="UniProtKB-UniRule"/>
</dbReference>
<evidence type="ECO:0000256" key="1">
    <source>
        <dbReference type="ARBA" id="ARBA00004147"/>
    </source>
</evidence>
<dbReference type="Gene3D" id="1.10.287.30">
    <property type="entry name" value="E2 (early) protein, N terminal domain, subdomain 1"/>
    <property type="match status" value="1"/>
</dbReference>
<organism evidence="16 17">
    <name type="scientific">Macaca fascicularis papillomavirus 3b</name>
    <dbReference type="NCBI Taxonomy" id="464936"/>
    <lineage>
        <taxon>Viruses</taxon>
        <taxon>Monodnaviria</taxon>
        <taxon>Shotokuvirae</taxon>
        <taxon>Cossaviricota</taxon>
        <taxon>Papovaviricetes</taxon>
        <taxon>Zurhausenvirales</taxon>
        <taxon>Papillomaviridae</taxon>
        <taxon>Firstpapillomavirinae</taxon>
        <taxon>Alphapapillomavirus</taxon>
        <taxon>Rhesus papillomavirus type 1</taxon>
    </lineage>
</organism>
<evidence type="ECO:0000313" key="17">
    <source>
        <dbReference type="Proteomes" id="UP000143283"/>
    </source>
</evidence>
<dbReference type="Gene3D" id="3.30.70.330">
    <property type="match status" value="1"/>
</dbReference>
<dbReference type="GO" id="GO:0006275">
    <property type="term" value="P:regulation of DNA replication"/>
    <property type="evidence" value="ECO:0007669"/>
    <property type="project" value="UniProtKB-UniRule"/>
</dbReference>
<dbReference type="HAMAP" id="MF_04001">
    <property type="entry name" value="PPV_E2"/>
    <property type="match status" value="1"/>
</dbReference>
<comment type="PTM">
    <text evidence="12">Phosphorylated.</text>
</comment>
<feature type="cross-link" description="Glycyl lysine isopeptide (Lys-Gly) (interchain with G-Cter in SUMO)" evidence="12">
    <location>
        <position position="289"/>
    </location>
</feature>
<dbReference type="GO" id="GO:0006260">
    <property type="term" value="P:DNA replication"/>
    <property type="evidence" value="ECO:0007669"/>
    <property type="project" value="UniProtKB-KW"/>
</dbReference>
<keyword evidence="7 12" id="KW-0235">DNA replication</keyword>
<keyword evidence="10 12" id="KW-0010">Activator</keyword>
<keyword evidence="4 12" id="KW-0244">Early protein</keyword>
<evidence type="ECO:0000256" key="10">
    <source>
        <dbReference type="ARBA" id="ARBA00023159"/>
    </source>
</evidence>
<comment type="caution">
    <text evidence="12">Lacks conserved residue(s) required for the propagation of feature annotation.</text>
</comment>
<sequence length="360" mass="41001">MEALSERLSAYQDKILTFYEEDSKDLRDQIEHWKCVRGECAVFYKARELGHSHINHQQVPPLHVSRGKAHNAIELQMALESLNKSEFNTEEWTLQDTSLEMWRTEPQGCFKKKGETVTVLYDCDKDNEMDYTLWGYVYVWGDTGWDKVCGKVDYGGLYYVLHGLKVYYVEFQQEAVKYSNTNKWEVHIGRTVIPYSESMSSTALCERVPIAEIANGLQQASIPSHTHAPAKENTWVSSQPPTKRSRRADPGGDPVRALDANSRALLSGTACENTTGNSYSDCAPVVHLKGDPNCLKCLRFRFAKHKHLFVNVSSTWRWTNNTEEKAIVTVTFKDEQQRQQFLGSVKIPNSICVCKGVMTV</sequence>